<evidence type="ECO:0000313" key="2">
    <source>
        <dbReference type="EMBL" id="MED5020068.1"/>
    </source>
</evidence>
<keyword evidence="3" id="KW-1185">Reference proteome</keyword>
<dbReference type="RefSeq" id="WP_328281280.1">
    <property type="nucleotide sequence ID" value="NZ_JARTLD010000060.1"/>
</dbReference>
<dbReference type="Proteomes" id="UP001343257">
    <property type="component" value="Unassembled WGS sequence"/>
</dbReference>
<protein>
    <submittedName>
        <fullName evidence="2">ATP-binding cassette domain-containing protein</fullName>
    </submittedName>
</protein>
<dbReference type="PANTHER" id="PTHR24221">
    <property type="entry name" value="ATP-BINDING CASSETTE SUB-FAMILY B"/>
    <property type="match status" value="1"/>
</dbReference>
<proteinExistence type="predicted"/>
<keyword evidence="2" id="KW-0547">Nucleotide-binding</keyword>
<comment type="caution">
    <text evidence="2">The sequence shown here is derived from an EMBL/GenBank/DDBJ whole genome shotgun (WGS) entry which is preliminary data.</text>
</comment>
<dbReference type="InterPro" id="IPR039421">
    <property type="entry name" value="Type_1_exporter"/>
</dbReference>
<dbReference type="Pfam" id="PF00005">
    <property type="entry name" value="ABC_tran"/>
    <property type="match status" value="1"/>
</dbReference>
<evidence type="ECO:0000313" key="3">
    <source>
        <dbReference type="Proteomes" id="UP001343257"/>
    </source>
</evidence>
<organism evidence="2 3">
    <name type="scientific">Paenibacillus chibensis</name>
    <dbReference type="NCBI Taxonomy" id="59846"/>
    <lineage>
        <taxon>Bacteria</taxon>
        <taxon>Bacillati</taxon>
        <taxon>Bacillota</taxon>
        <taxon>Bacilli</taxon>
        <taxon>Bacillales</taxon>
        <taxon>Paenibacillaceae</taxon>
        <taxon>Paenibacillus</taxon>
    </lineage>
</organism>
<feature type="non-terminal residue" evidence="2">
    <location>
        <position position="1"/>
    </location>
</feature>
<dbReference type="SUPFAM" id="SSF52540">
    <property type="entry name" value="P-loop containing nucleoside triphosphate hydrolases"/>
    <property type="match status" value="1"/>
</dbReference>
<dbReference type="EMBL" id="JARTLD010000060">
    <property type="protein sequence ID" value="MED5020068.1"/>
    <property type="molecule type" value="Genomic_DNA"/>
</dbReference>
<keyword evidence="2" id="KW-0067">ATP-binding</keyword>
<feature type="domain" description="ABC transporter" evidence="1">
    <location>
        <begin position="3"/>
        <end position="35"/>
    </location>
</feature>
<dbReference type="InterPro" id="IPR003439">
    <property type="entry name" value="ABC_transporter-like_ATP-bd"/>
</dbReference>
<evidence type="ECO:0000259" key="1">
    <source>
        <dbReference type="Pfam" id="PF00005"/>
    </source>
</evidence>
<dbReference type="Gene3D" id="3.40.50.300">
    <property type="entry name" value="P-loop containing nucleotide triphosphate hydrolases"/>
    <property type="match status" value="1"/>
</dbReference>
<sequence>MHETGQRFSGGERQRIALARVLLQNNPVVVLDEPTVGLDPRTEKDLLATILETMQGKSLIWVTHHLVGAEHMDEIIFMENGRIEMRGSHAELMATSERYRNLYRLDRPEAFMVK</sequence>
<reference evidence="2 3" key="1">
    <citation type="submission" date="2023-03" db="EMBL/GenBank/DDBJ databases">
        <title>Bacillus Genome Sequencing.</title>
        <authorList>
            <person name="Dunlap C."/>
        </authorList>
    </citation>
    <scope>NUCLEOTIDE SEQUENCE [LARGE SCALE GENOMIC DNA]</scope>
    <source>
        <strain evidence="2 3">NRS-52</strain>
    </source>
</reference>
<dbReference type="InterPro" id="IPR027417">
    <property type="entry name" value="P-loop_NTPase"/>
</dbReference>
<accession>A0ABU6PYV7</accession>
<dbReference type="GO" id="GO:0005524">
    <property type="term" value="F:ATP binding"/>
    <property type="evidence" value="ECO:0007669"/>
    <property type="project" value="UniProtKB-KW"/>
</dbReference>
<gene>
    <name evidence="2" type="ORF">P9847_22560</name>
</gene>
<name>A0ABU6PYV7_9BACL</name>
<dbReference type="PANTHER" id="PTHR24221:SF653">
    <property type="entry name" value="TRANSPORT ATP-BINDING PROTEIN CYDC"/>
    <property type="match status" value="1"/>
</dbReference>